<keyword evidence="3" id="KW-0808">Transferase</keyword>
<dbReference type="RefSeq" id="WP_053854744.1">
    <property type="nucleotide sequence ID" value="NZ_ANBS01000071.1"/>
</dbReference>
<feature type="domain" description="Methyltransferase type 11" evidence="1">
    <location>
        <begin position="110"/>
        <end position="157"/>
    </location>
</feature>
<dbReference type="Gene3D" id="3.40.50.150">
    <property type="entry name" value="Vaccinia Virus protein VP39"/>
    <property type="match status" value="1"/>
</dbReference>
<reference evidence="2 4" key="3">
    <citation type="journal article" date="2019" name="Sci. Rep.">
        <title>Insight into the biology of Mycobacterium mucogenicum and Mycobacterium neoaurum clade members.</title>
        <authorList>
            <person name="Behra P.R.K."/>
            <person name="Pettersson B.M.F."/>
            <person name="Ramesh M."/>
            <person name="Dasgupta S."/>
            <person name="Kirsebom L.A."/>
        </authorList>
    </citation>
    <scope>NUCLEOTIDE SEQUENCE [LARGE SCALE GENOMIC DNA]</scope>
    <source>
        <strain evidence="2 4">DSM 44124</strain>
    </source>
</reference>
<dbReference type="GeneID" id="76723514"/>
<dbReference type="InterPro" id="IPR013216">
    <property type="entry name" value="Methyltransf_11"/>
</dbReference>
<name>A0A8H2PFC1_MYCMU</name>
<dbReference type="GO" id="GO:0032259">
    <property type="term" value="P:methylation"/>
    <property type="evidence" value="ECO:0007669"/>
    <property type="project" value="UniProtKB-KW"/>
</dbReference>
<accession>A0A8H2PFC1</accession>
<dbReference type="EMBL" id="POTL01000001">
    <property type="protein sequence ID" value="TLH51167.1"/>
    <property type="molecule type" value="Genomic_DNA"/>
</dbReference>
<dbReference type="GO" id="GO:0008757">
    <property type="term" value="F:S-adenosylmethionine-dependent methyltransferase activity"/>
    <property type="evidence" value="ECO:0007669"/>
    <property type="project" value="InterPro"/>
</dbReference>
<dbReference type="EMBL" id="CP062008">
    <property type="protein sequence ID" value="QPG69705.1"/>
    <property type="molecule type" value="Genomic_DNA"/>
</dbReference>
<sequence length="227" mass="25890">MITLIGRRGRLRSDSKGRADAERVAAGRLFRGRFKSAVRKAIVAYSLRNRRKKTDFILAFLAEHDVNDVLLVGATGDEHGQANSGVIESFIAARYLVKMGINIEPANTTYPFMIADARDMPFEANYVDFALANAIIEHVGHEPEQRRMVEEMSRVARTWIVTTPNKWFPVESHTSTLFLHWFPAWRRGRETDFTRLLSRREFRALLPDDAKISGSPFSPTFIACYAR</sequence>
<dbReference type="KEGG" id="mmuc:C1S78_001285"/>
<keyword evidence="4" id="KW-1185">Reference proteome</keyword>
<gene>
    <name evidence="2" type="ORF">C1S78_001285</name>
    <name evidence="3" type="ORF">C1S78_01295</name>
</gene>
<organism evidence="3">
    <name type="scientific">Mycolicibacterium mucogenicum DSM 44124</name>
    <dbReference type="NCBI Taxonomy" id="1226753"/>
    <lineage>
        <taxon>Bacteria</taxon>
        <taxon>Bacillati</taxon>
        <taxon>Actinomycetota</taxon>
        <taxon>Actinomycetes</taxon>
        <taxon>Mycobacteriales</taxon>
        <taxon>Mycobacteriaceae</taxon>
        <taxon>Mycolicibacterium</taxon>
    </lineage>
</organism>
<proteinExistence type="predicted"/>
<dbReference type="Proteomes" id="UP000309231">
    <property type="component" value="Chromosome"/>
</dbReference>
<protein>
    <submittedName>
        <fullName evidence="3">Class I SAM-dependent methyltransferase</fullName>
    </submittedName>
</protein>
<evidence type="ECO:0000313" key="2">
    <source>
        <dbReference type="EMBL" id="QPG69705.1"/>
    </source>
</evidence>
<reference evidence="3" key="1">
    <citation type="submission" date="2018-01" db="EMBL/GenBank/DDBJ databases">
        <title>Comparative genomics of Mycobacterium mucogenicum and Mycobacterium neoaurum clade members emphasizing tRNA and non-coding RNA.</title>
        <authorList>
            <person name="Behra P.R.K."/>
            <person name="Pettersson B.M.F."/>
            <person name="Das S."/>
            <person name="Dasgupta S."/>
            <person name="Kirsebom L.A."/>
        </authorList>
    </citation>
    <scope>NUCLEOTIDE SEQUENCE</scope>
    <source>
        <strain evidence="3">DSM 44124</strain>
    </source>
</reference>
<dbReference type="Pfam" id="PF08241">
    <property type="entry name" value="Methyltransf_11"/>
    <property type="match status" value="1"/>
</dbReference>
<evidence type="ECO:0000259" key="1">
    <source>
        <dbReference type="Pfam" id="PF08241"/>
    </source>
</evidence>
<reference evidence="2 4" key="2">
    <citation type="journal article" date="2019" name="BMC Evol. Biol.">
        <title>Comparative genomics of Mycobacterium mucogenicum and Mycobacterium neoaurum clade members emphasizing tRNA and non-coding RNA.</title>
        <authorList>
            <person name="Behra P.R.K."/>
            <person name="Pettersson B.M.F."/>
            <person name="Das S."/>
            <person name="Dasgupta S."/>
            <person name="Kirsebom L.A."/>
        </authorList>
    </citation>
    <scope>NUCLEOTIDE SEQUENCE [LARGE SCALE GENOMIC DNA]</scope>
    <source>
        <strain evidence="2 4">DSM 44124</strain>
    </source>
</reference>
<dbReference type="SUPFAM" id="SSF53335">
    <property type="entry name" value="S-adenosyl-L-methionine-dependent methyltransferases"/>
    <property type="match status" value="1"/>
</dbReference>
<evidence type="ECO:0000313" key="3">
    <source>
        <dbReference type="EMBL" id="TLH51167.1"/>
    </source>
</evidence>
<evidence type="ECO:0000313" key="4">
    <source>
        <dbReference type="Proteomes" id="UP000309231"/>
    </source>
</evidence>
<dbReference type="InterPro" id="IPR029063">
    <property type="entry name" value="SAM-dependent_MTases_sf"/>
</dbReference>
<keyword evidence="3" id="KW-0489">Methyltransferase</keyword>
<dbReference type="AlphaFoldDB" id="A0A8H2PFC1"/>